<name>A0ABW9ZZT8_9BACT</name>
<dbReference type="Pfam" id="PF00722">
    <property type="entry name" value="Glyco_hydro_16"/>
    <property type="match status" value="1"/>
</dbReference>
<dbReference type="PROSITE" id="PS51762">
    <property type="entry name" value="GH16_2"/>
    <property type="match status" value="1"/>
</dbReference>
<dbReference type="InterPro" id="IPR013320">
    <property type="entry name" value="ConA-like_dom_sf"/>
</dbReference>
<dbReference type="PROSITE" id="PS51257">
    <property type="entry name" value="PROKAR_LIPOPROTEIN"/>
    <property type="match status" value="1"/>
</dbReference>
<evidence type="ECO:0000256" key="1">
    <source>
        <dbReference type="ARBA" id="ARBA00006865"/>
    </source>
</evidence>
<keyword evidence="4" id="KW-0106">Calcium</keyword>
<comment type="similarity">
    <text evidence="1">Belongs to the glycosyl hydrolase 16 family.</text>
</comment>
<comment type="caution">
    <text evidence="6">The sequence shown here is derived from an EMBL/GenBank/DDBJ whole genome shotgun (WGS) entry which is preliminary data.</text>
</comment>
<dbReference type="PANTHER" id="PTHR10963:SF55">
    <property type="entry name" value="GLYCOSIDE HYDROLASE FAMILY 16 PROTEIN"/>
    <property type="match status" value="1"/>
</dbReference>
<keyword evidence="3" id="KW-0677">Repeat</keyword>
<proteinExistence type="inferred from homology"/>
<organism evidence="6 7">
    <name type="scientific">Sediminibacterium roseum</name>
    <dbReference type="NCBI Taxonomy" id="1978412"/>
    <lineage>
        <taxon>Bacteria</taxon>
        <taxon>Pseudomonadati</taxon>
        <taxon>Bacteroidota</taxon>
        <taxon>Chitinophagia</taxon>
        <taxon>Chitinophagales</taxon>
        <taxon>Chitinophagaceae</taxon>
        <taxon>Sediminibacterium</taxon>
    </lineage>
</organism>
<protein>
    <submittedName>
        <fullName evidence="6">Family 16 glycosylhydrolase</fullName>
    </submittedName>
</protein>
<gene>
    <name evidence="6" type="ORF">GWC95_10845</name>
</gene>
<reference evidence="6 7" key="1">
    <citation type="submission" date="2020-01" db="EMBL/GenBank/DDBJ databases">
        <title>Genome analysis.</title>
        <authorList>
            <person name="Wu S."/>
            <person name="Wang G."/>
        </authorList>
    </citation>
    <scope>NUCLEOTIDE SEQUENCE [LARGE SCALE GENOMIC DNA]</scope>
    <source>
        <strain evidence="6 7">SYL130</strain>
    </source>
</reference>
<dbReference type="InterPro" id="IPR000757">
    <property type="entry name" value="Beta-glucanase-like"/>
</dbReference>
<keyword evidence="2" id="KW-0732">Signal</keyword>
<evidence type="ECO:0000256" key="2">
    <source>
        <dbReference type="ARBA" id="ARBA00022729"/>
    </source>
</evidence>
<dbReference type="InterPro" id="IPR050546">
    <property type="entry name" value="Glycosyl_Hydrlase_16"/>
</dbReference>
<sequence>MLKTSSFYTIPVLLCVLFFSCGKKDSGGTSPTPVVPVIKVDDASQARTTSAGVMHFNVSLDKTTTVPVSFDYTLIDGTAVSGKDFTAASGTVTIPANSAIGSIDVQIKADANDTRQENLTFTVQLINAKGGQLGGSSAKGTIITENGTSLSTDNTGYATPNTYPGYTLVWNDEFSGANVDGNAWNFETGNGSGGWGNNEKEFYTADKKNVFQSNGNLIIEARKEPISGFNYSSARMTTQNKKSFTFGRIDIRAKLPVGKGIWPALWMLGTNINTVSWPACGEIDIMELIGTYPGRVYSTMHWKPTSGTNTSKGSEYNLPSGNFSDKFHVFSLVWAQDQIKTYVDDQLFFSMTKADVGAANYPFNLPQFLIFNVAVGGNWPGDPDAGTMFPQRMFVDYVRVFQ</sequence>
<dbReference type="RefSeq" id="WP_161818719.1">
    <property type="nucleotide sequence ID" value="NZ_JAACJS010000012.1"/>
</dbReference>
<dbReference type="InterPro" id="IPR038081">
    <property type="entry name" value="CalX-like_sf"/>
</dbReference>
<evidence type="ECO:0000256" key="3">
    <source>
        <dbReference type="ARBA" id="ARBA00022737"/>
    </source>
</evidence>
<dbReference type="SUPFAM" id="SSF49899">
    <property type="entry name" value="Concanavalin A-like lectins/glucanases"/>
    <property type="match status" value="1"/>
</dbReference>
<evidence type="ECO:0000256" key="4">
    <source>
        <dbReference type="ARBA" id="ARBA00022837"/>
    </source>
</evidence>
<dbReference type="Gene3D" id="2.60.120.200">
    <property type="match status" value="1"/>
</dbReference>
<evidence type="ECO:0000259" key="5">
    <source>
        <dbReference type="PROSITE" id="PS51762"/>
    </source>
</evidence>
<evidence type="ECO:0000313" key="7">
    <source>
        <dbReference type="Proteomes" id="UP000753802"/>
    </source>
</evidence>
<dbReference type="Pfam" id="PF03160">
    <property type="entry name" value="Calx-beta"/>
    <property type="match status" value="1"/>
</dbReference>
<feature type="domain" description="GH16" evidence="5">
    <location>
        <begin position="152"/>
        <end position="402"/>
    </location>
</feature>
<keyword evidence="7" id="KW-1185">Reference proteome</keyword>
<evidence type="ECO:0000313" key="6">
    <source>
        <dbReference type="EMBL" id="NCI50421.1"/>
    </source>
</evidence>
<dbReference type="EMBL" id="JAACJS010000012">
    <property type="protein sequence ID" value="NCI50421.1"/>
    <property type="molecule type" value="Genomic_DNA"/>
</dbReference>
<dbReference type="SUPFAM" id="SSF141072">
    <property type="entry name" value="CalX-like"/>
    <property type="match status" value="1"/>
</dbReference>
<dbReference type="Gene3D" id="2.60.40.2030">
    <property type="match status" value="1"/>
</dbReference>
<dbReference type="CDD" id="cd08023">
    <property type="entry name" value="GH16_laminarinase_like"/>
    <property type="match status" value="1"/>
</dbReference>
<dbReference type="InterPro" id="IPR003644">
    <property type="entry name" value="Calx_beta"/>
</dbReference>
<dbReference type="Proteomes" id="UP000753802">
    <property type="component" value="Unassembled WGS sequence"/>
</dbReference>
<dbReference type="PANTHER" id="PTHR10963">
    <property type="entry name" value="GLYCOSYL HYDROLASE-RELATED"/>
    <property type="match status" value="1"/>
</dbReference>
<accession>A0ABW9ZZT8</accession>